<protein>
    <submittedName>
        <fullName evidence="1">Uncharacterized protein</fullName>
    </submittedName>
</protein>
<organism evidence="1 2">
    <name type="scientific">Irpex rosettiformis</name>
    <dbReference type="NCBI Taxonomy" id="378272"/>
    <lineage>
        <taxon>Eukaryota</taxon>
        <taxon>Fungi</taxon>
        <taxon>Dikarya</taxon>
        <taxon>Basidiomycota</taxon>
        <taxon>Agaricomycotina</taxon>
        <taxon>Agaricomycetes</taxon>
        <taxon>Polyporales</taxon>
        <taxon>Irpicaceae</taxon>
        <taxon>Irpex</taxon>
    </lineage>
</organism>
<comment type="caution">
    <text evidence="1">The sequence shown here is derived from an EMBL/GenBank/DDBJ whole genome shotgun (WGS) entry which is preliminary data.</text>
</comment>
<keyword evidence="2" id="KW-1185">Reference proteome</keyword>
<gene>
    <name evidence="1" type="ORF">BDY19DRAFT_179441</name>
</gene>
<evidence type="ECO:0000313" key="1">
    <source>
        <dbReference type="EMBL" id="KAI0088663.1"/>
    </source>
</evidence>
<name>A0ACB8U2S5_9APHY</name>
<evidence type="ECO:0000313" key="2">
    <source>
        <dbReference type="Proteomes" id="UP001055072"/>
    </source>
</evidence>
<proteinExistence type="predicted"/>
<accession>A0ACB8U2S5</accession>
<dbReference type="Proteomes" id="UP001055072">
    <property type="component" value="Unassembled WGS sequence"/>
</dbReference>
<sequence length="351" mass="40744">MATPVHSPHPFLKEPVLYVVDPPNRLEWIHLQETFKLCGIISSDGKSAVEGKQGRRKWPIRFQNLFQAEMALATIQGAYAAQLRPPWALVLSHSPTLEKPSPSPRLFPQYLKFEENSFLDGTVTMDQLFRWFRVAGPLASVKMDVYVGNSQRTATVEYFREEHANFARMTTNGLHRKLRNRAKFSLRTYNPYSLRCSARLQGSWRQVSQLELTTIFTQFGHVTSVVTKSIEFKAYGFVTFSSQYCGRLLFFQPENRCSAHVTPQLPKPSNRLMAELVGNGCFLCVTRSRQISTSLFNFLRQPMLHLRTFHPNKTKTLRQAPRRSSSVRRLSHESVRHKKPRRKHLRRRRRN</sequence>
<reference evidence="1" key="1">
    <citation type="journal article" date="2021" name="Environ. Microbiol.">
        <title>Gene family expansions and transcriptome signatures uncover fungal adaptations to wood decay.</title>
        <authorList>
            <person name="Hage H."/>
            <person name="Miyauchi S."/>
            <person name="Viragh M."/>
            <person name="Drula E."/>
            <person name="Min B."/>
            <person name="Chaduli D."/>
            <person name="Navarro D."/>
            <person name="Favel A."/>
            <person name="Norest M."/>
            <person name="Lesage-Meessen L."/>
            <person name="Balint B."/>
            <person name="Merenyi Z."/>
            <person name="de Eugenio L."/>
            <person name="Morin E."/>
            <person name="Martinez A.T."/>
            <person name="Baldrian P."/>
            <person name="Stursova M."/>
            <person name="Martinez M.J."/>
            <person name="Novotny C."/>
            <person name="Magnuson J.K."/>
            <person name="Spatafora J.W."/>
            <person name="Maurice S."/>
            <person name="Pangilinan J."/>
            <person name="Andreopoulos W."/>
            <person name="LaButti K."/>
            <person name="Hundley H."/>
            <person name="Na H."/>
            <person name="Kuo A."/>
            <person name="Barry K."/>
            <person name="Lipzen A."/>
            <person name="Henrissat B."/>
            <person name="Riley R."/>
            <person name="Ahrendt S."/>
            <person name="Nagy L.G."/>
            <person name="Grigoriev I.V."/>
            <person name="Martin F."/>
            <person name="Rosso M.N."/>
        </authorList>
    </citation>
    <scope>NUCLEOTIDE SEQUENCE</scope>
    <source>
        <strain evidence="1">CBS 384.51</strain>
    </source>
</reference>
<dbReference type="EMBL" id="MU274913">
    <property type="protein sequence ID" value="KAI0088663.1"/>
    <property type="molecule type" value="Genomic_DNA"/>
</dbReference>